<dbReference type="Proteomes" id="UP000714275">
    <property type="component" value="Unassembled WGS sequence"/>
</dbReference>
<organism evidence="1 2">
    <name type="scientific">Suillus placidus</name>
    <dbReference type="NCBI Taxonomy" id="48579"/>
    <lineage>
        <taxon>Eukaryota</taxon>
        <taxon>Fungi</taxon>
        <taxon>Dikarya</taxon>
        <taxon>Basidiomycota</taxon>
        <taxon>Agaricomycotina</taxon>
        <taxon>Agaricomycetes</taxon>
        <taxon>Agaricomycetidae</taxon>
        <taxon>Boletales</taxon>
        <taxon>Suillineae</taxon>
        <taxon>Suillaceae</taxon>
        <taxon>Suillus</taxon>
    </lineage>
</organism>
<dbReference type="OrthoDB" id="2611766at2759"/>
<sequence length="287" mass="32127">MAPSVVAVHDHAYIEKDGNKVVLINSPTNSVMPVVLAHRSSMNCIFVASGGLFLGYLELMDNDVTFLPLTHPHSSITRSFGDREYRVETRNCWVSPCMKRCPTLWRRMDDGLAITWHNGLVPSEITRGQNLHWRLTSHCANFAISNNIFSDPDPYSGAYVTHSVDRRINDINSRNAGLPCVTGLLFGAAMMRPYPVPLYLDKGRTSITDINDLNVHPFIREKGMEPDNIIDCSVTRQMIIMSDCAFTIIREHDHVLDTISSLHHVGPFYKTASGTFPSHHPVAICLP</sequence>
<name>A0A9P6ZJU7_9AGAM</name>
<protein>
    <submittedName>
        <fullName evidence="1">Uncharacterized protein</fullName>
    </submittedName>
</protein>
<dbReference type="AlphaFoldDB" id="A0A9P6ZJU7"/>
<proteinExistence type="predicted"/>
<comment type="caution">
    <text evidence="1">The sequence shown here is derived from an EMBL/GenBank/DDBJ whole genome shotgun (WGS) entry which is preliminary data.</text>
</comment>
<gene>
    <name evidence="1" type="ORF">EV702DRAFT_1203351</name>
</gene>
<dbReference type="EMBL" id="JABBWD010000080">
    <property type="protein sequence ID" value="KAG1768264.1"/>
    <property type="molecule type" value="Genomic_DNA"/>
</dbReference>
<evidence type="ECO:0000313" key="2">
    <source>
        <dbReference type="Proteomes" id="UP000714275"/>
    </source>
</evidence>
<keyword evidence="2" id="KW-1185">Reference proteome</keyword>
<accession>A0A9P6ZJU7</accession>
<evidence type="ECO:0000313" key="1">
    <source>
        <dbReference type="EMBL" id="KAG1768264.1"/>
    </source>
</evidence>
<reference evidence="1" key="1">
    <citation type="journal article" date="2020" name="New Phytol.">
        <title>Comparative genomics reveals dynamic genome evolution in host specialist ectomycorrhizal fungi.</title>
        <authorList>
            <person name="Lofgren L.A."/>
            <person name="Nguyen N.H."/>
            <person name="Vilgalys R."/>
            <person name="Ruytinx J."/>
            <person name="Liao H.L."/>
            <person name="Branco S."/>
            <person name="Kuo A."/>
            <person name="LaButti K."/>
            <person name="Lipzen A."/>
            <person name="Andreopoulos W."/>
            <person name="Pangilinan J."/>
            <person name="Riley R."/>
            <person name="Hundley H."/>
            <person name="Na H."/>
            <person name="Barry K."/>
            <person name="Grigoriev I.V."/>
            <person name="Stajich J.E."/>
            <person name="Kennedy P.G."/>
        </authorList>
    </citation>
    <scope>NUCLEOTIDE SEQUENCE</scope>
    <source>
        <strain evidence="1">DOB743</strain>
    </source>
</reference>